<gene>
    <name evidence="1" type="ORF">LY90DRAFT_520211</name>
</gene>
<dbReference type="EMBL" id="MCOG01000625">
    <property type="protein sequence ID" value="ORX96393.1"/>
    <property type="molecule type" value="Genomic_DNA"/>
</dbReference>
<dbReference type="AlphaFoldDB" id="A0A1Y1YEN9"/>
<evidence type="ECO:0000313" key="2">
    <source>
        <dbReference type="Proteomes" id="UP000193920"/>
    </source>
</evidence>
<dbReference type="Proteomes" id="UP000193920">
    <property type="component" value="Unassembled WGS sequence"/>
</dbReference>
<organism evidence="1 2">
    <name type="scientific">Neocallimastix californiae</name>
    <dbReference type="NCBI Taxonomy" id="1754190"/>
    <lineage>
        <taxon>Eukaryota</taxon>
        <taxon>Fungi</taxon>
        <taxon>Fungi incertae sedis</taxon>
        <taxon>Chytridiomycota</taxon>
        <taxon>Chytridiomycota incertae sedis</taxon>
        <taxon>Neocallimastigomycetes</taxon>
        <taxon>Neocallimastigales</taxon>
        <taxon>Neocallimastigaceae</taxon>
        <taxon>Neocallimastix</taxon>
    </lineage>
</organism>
<name>A0A1Y1YEN9_9FUNG</name>
<comment type="caution">
    <text evidence="1">The sequence shown here is derived from an EMBL/GenBank/DDBJ whole genome shotgun (WGS) entry which is preliminary data.</text>
</comment>
<accession>A0A1Y1YEN9</accession>
<proteinExistence type="predicted"/>
<protein>
    <submittedName>
        <fullName evidence="1">Uncharacterized protein</fullName>
    </submittedName>
</protein>
<sequence>MFIENGCRTVSREEIINNYENGDEVFINSNYNKADKTYQLINCVEGECELAESQATSDKPEYYFNSGDVDNSNVYRGDVIECTNSKSKIECKSITSNEGDVYLNAKYVVYDEKDEYNYVNAGKETGGKLIRCNENESNGACTIKGTKDGDVFVDDNTGQLIVCDENGCNSKSTGASTDNNEYYLSGDDLIKCEVKDGEKVYGELIECSKKGNKVTCKAVSGNDGDVYINGNYDKGTDENGKALGDPTNQIIKCNDGKCEAVTIDGKDGSSTNGSGGGGGGGKEKEVCMKFLSIMLILEMKIQIN</sequence>
<keyword evidence="2" id="KW-1185">Reference proteome</keyword>
<evidence type="ECO:0000313" key="1">
    <source>
        <dbReference type="EMBL" id="ORX96393.1"/>
    </source>
</evidence>
<reference evidence="1 2" key="1">
    <citation type="submission" date="2016-08" db="EMBL/GenBank/DDBJ databases">
        <title>A Parts List for Fungal Cellulosomes Revealed by Comparative Genomics.</title>
        <authorList>
            <consortium name="DOE Joint Genome Institute"/>
            <person name="Haitjema C.H."/>
            <person name="Gilmore S.P."/>
            <person name="Henske J.K."/>
            <person name="Solomon K.V."/>
            <person name="De Groot R."/>
            <person name="Kuo A."/>
            <person name="Mondo S.J."/>
            <person name="Salamov A.A."/>
            <person name="Labutti K."/>
            <person name="Zhao Z."/>
            <person name="Chiniquy J."/>
            <person name="Barry K."/>
            <person name="Brewer H.M."/>
            <person name="Purvine S.O."/>
            <person name="Wright A.T."/>
            <person name="Boxma B."/>
            <person name="Van Alen T."/>
            <person name="Hackstein J.H."/>
            <person name="Baker S.E."/>
            <person name="Grigoriev I.V."/>
            <person name="O'Malley M.A."/>
        </authorList>
    </citation>
    <scope>NUCLEOTIDE SEQUENCE [LARGE SCALE GENOMIC DNA]</scope>
    <source>
        <strain evidence="1 2">G1</strain>
    </source>
</reference>